<keyword evidence="4" id="KW-0378">Hydrolase</keyword>
<keyword evidence="4" id="KW-0482">Metalloprotease</keyword>
<organism evidence="4 5">
    <name type="scientific">Corynebacterium falsenii</name>
    <dbReference type="NCBI Taxonomy" id="108486"/>
    <lineage>
        <taxon>Bacteria</taxon>
        <taxon>Bacillati</taxon>
        <taxon>Actinomycetota</taxon>
        <taxon>Actinomycetes</taxon>
        <taxon>Mycobacteriales</taxon>
        <taxon>Corynebacteriaceae</taxon>
        <taxon>Corynebacterium</taxon>
    </lineage>
</organism>
<dbReference type="EMBL" id="QXJK01000004">
    <property type="protein sequence ID" value="RIX35328.1"/>
    <property type="molecule type" value="Genomic_DNA"/>
</dbReference>
<keyword evidence="2" id="KW-0472">Membrane</keyword>
<dbReference type="Proteomes" id="UP000285278">
    <property type="component" value="Unassembled WGS sequence"/>
</dbReference>
<dbReference type="GO" id="GO:0004175">
    <property type="term" value="F:endopeptidase activity"/>
    <property type="evidence" value="ECO:0007669"/>
    <property type="project" value="UniProtKB-ARBA"/>
</dbReference>
<dbReference type="AlphaFoldDB" id="A0A418Q7S3"/>
<feature type="region of interest" description="Disordered" evidence="1">
    <location>
        <begin position="1"/>
        <end position="23"/>
    </location>
</feature>
<evidence type="ECO:0000256" key="2">
    <source>
        <dbReference type="SAM" id="Phobius"/>
    </source>
</evidence>
<evidence type="ECO:0000259" key="3">
    <source>
        <dbReference type="Pfam" id="PF02517"/>
    </source>
</evidence>
<feature type="transmembrane region" description="Helical" evidence="2">
    <location>
        <begin position="85"/>
        <end position="103"/>
    </location>
</feature>
<reference evidence="4 5" key="1">
    <citation type="submission" date="2018-09" db="EMBL/GenBank/DDBJ databases">
        <title>Optimization and identification of Corynebacterium falsenii FN1-14 from fish paste.</title>
        <authorList>
            <person name="Daroonpunt R."/>
            <person name="Tanasupawat S."/>
        </authorList>
    </citation>
    <scope>NUCLEOTIDE SEQUENCE [LARGE SCALE GENOMIC DNA]</scope>
    <source>
        <strain evidence="4 5">FN1-14</strain>
    </source>
</reference>
<feature type="region of interest" description="Disordered" evidence="1">
    <location>
        <begin position="311"/>
        <end position="334"/>
    </location>
</feature>
<gene>
    <name evidence="4" type="ORF">D3M95_05570</name>
</gene>
<comment type="caution">
    <text evidence="4">The sequence shown here is derived from an EMBL/GenBank/DDBJ whole genome shotgun (WGS) entry which is preliminary data.</text>
</comment>
<keyword evidence="2" id="KW-0812">Transmembrane</keyword>
<feature type="transmembrane region" description="Helical" evidence="2">
    <location>
        <begin position="109"/>
        <end position="128"/>
    </location>
</feature>
<feature type="compositionally biased region" description="Low complexity" evidence="1">
    <location>
        <begin position="311"/>
        <end position="320"/>
    </location>
</feature>
<keyword evidence="5" id="KW-1185">Reference proteome</keyword>
<dbReference type="Pfam" id="PF02517">
    <property type="entry name" value="Rce1-like"/>
    <property type="match status" value="1"/>
</dbReference>
<sequence>MSTKGRFQSRAPQTSHDDSHIRQHLRHRLRPHAHRIRRGIQRPEDAIPRHQLHAGLRSIRGIAAPRPSHTPALERPRTLPKRYRIALGALTITTIVTFAAAPIEFALRGTLSPLIVAAAVLSLLIGFSEEGFFRKYLLDHAAPSAPMRTKALWLVASVLIFGLLHMTNVFSGMDVASAFNQSVKAMAMGLVAGLIYLRTRALLPLVLWHASVDFTLFANVEQPYFFGGVWGFLIDATMAILTLFVLWDLTRELLKSRSRTRHRTELTRLRQRKKTPPHPFTGIGRGLRLALLSAYSPPASFSRRAASCSSEARVPASEAGASEEEAASEPDSEE</sequence>
<evidence type="ECO:0000313" key="4">
    <source>
        <dbReference type="EMBL" id="RIX35328.1"/>
    </source>
</evidence>
<dbReference type="OrthoDB" id="4412271at2"/>
<protein>
    <submittedName>
        <fullName evidence="4">CPBP family intramembrane metalloprotease</fullName>
    </submittedName>
</protein>
<keyword evidence="4" id="KW-0645">Protease</keyword>
<feature type="compositionally biased region" description="Acidic residues" evidence="1">
    <location>
        <begin position="321"/>
        <end position="334"/>
    </location>
</feature>
<keyword evidence="2" id="KW-1133">Transmembrane helix</keyword>
<dbReference type="GO" id="GO:0008237">
    <property type="term" value="F:metallopeptidase activity"/>
    <property type="evidence" value="ECO:0007669"/>
    <property type="project" value="UniProtKB-KW"/>
</dbReference>
<dbReference type="GO" id="GO:0080120">
    <property type="term" value="P:CAAX-box protein maturation"/>
    <property type="evidence" value="ECO:0007669"/>
    <property type="project" value="UniProtKB-ARBA"/>
</dbReference>
<dbReference type="InterPro" id="IPR003675">
    <property type="entry name" value="Rce1/LyrA-like_dom"/>
</dbReference>
<evidence type="ECO:0000256" key="1">
    <source>
        <dbReference type="SAM" id="MobiDB-lite"/>
    </source>
</evidence>
<accession>A0A418Q7S3</accession>
<feature type="domain" description="CAAX prenyl protease 2/Lysostaphin resistance protein A-like" evidence="3">
    <location>
        <begin position="114"/>
        <end position="214"/>
    </location>
</feature>
<name>A0A418Q7S3_9CORY</name>
<feature type="transmembrane region" description="Helical" evidence="2">
    <location>
        <begin position="149"/>
        <end position="166"/>
    </location>
</feature>
<dbReference type="GO" id="GO:0006508">
    <property type="term" value="P:proteolysis"/>
    <property type="evidence" value="ECO:0007669"/>
    <property type="project" value="UniProtKB-KW"/>
</dbReference>
<proteinExistence type="predicted"/>
<feature type="transmembrane region" description="Helical" evidence="2">
    <location>
        <begin position="224"/>
        <end position="249"/>
    </location>
</feature>
<evidence type="ECO:0000313" key="5">
    <source>
        <dbReference type="Proteomes" id="UP000285278"/>
    </source>
</evidence>
<feature type="compositionally biased region" description="Polar residues" evidence="1">
    <location>
        <begin position="1"/>
        <end position="14"/>
    </location>
</feature>